<dbReference type="KEGG" id="ccl:Clocl_0922"/>
<reference evidence="2" key="1">
    <citation type="submission" date="2011-12" db="EMBL/GenBank/DDBJ databases">
        <title>Complete sequence of Clostridium clariflavum DSM 19732.</title>
        <authorList>
            <consortium name="US DOE Joint Genome Institute"/>
            <person name="Lucas S."/>
            <person name="Han J."/>
            <person name="Lapidus A."/>
            <person name="Cheng J.-F."/>
            <person name="Goodwin L."/>
            <person name="Pitluck S."/>
            <person name="Peters L."/>
            <person name="Teshima H."/>
            <person name="Detter J.C."/>
            <person name="Han C."/>
            <person name="Tapia R."/>
            <person name="Land M."/>
            <person name="Hauser L."/>
            <person name="Kyrpides N."/>
            <person name="Ivanova N."/>
            <person name="Pagani I."/>
            <person name="Kitzmiller T."/>
            <person name="Lynd L."/>
            <person name="Izquierdo J."/>
            <person name="Woyke T."/>
        </authorList>
    </citation>
    <scope>NUCLEOTIDE SEQUENCE [LARGE SCALE GENOMIC DNA]</scope>
    <source>
        <strain evidence="2">DSM 19732 / NBRC 101661 / EBR45</strain>
    </source>
</reference>
<organism evidence="1 2">
    <name type="scientific">Acetivibrio clariflavus (strain DSM 19732 / NBRC 101661 / EBR45)</name>
    <name type="common">Clostridium clariflavum</name>
    <dbReference type="NCBI Taxonomy" id="720554"/>
    <lineage>
        <taxon>Bacteria</taxon>
        <taxon>Bacillati</taxon>
        <taxon>Bacillota</taxon>
        <taxon>Clostridia</taxon>
        <taxon>Eubacteriales</taxon>
        <taxon>Oscillospiraceae</taxon>
        <taxon>Acetivibrio</taxon>
    </lineage>
</organism>
<evidence type="ECO:0000313" key="1">
    <source>
        <dbReference type="EMBL" id="AEV67600.1"/>
    </source>
</evidence>
<dbReference type="AlphaFoldDB" id="G8LWH4"/>
<dbReference type="HOGENOM" id="CLU_1755654_0_0_9"/>
<dbReference type="eggNOG" id="ENOG502ZGH9">
    <property type="taxonomic scope" value="Bacteria"/>
</dbReference>
<dbReference type="OrthoDB" id="7064567at2"/>
<dbReference type="RefSeq" id="WP_014254219.1">
    <property type="nucleotide sequence ID" value="NC_016627.1"/>
</dbReference>
<accession>G8LWH4</accession>
<dbReference type="EMBL" id="CP003065">
    <property type="protein sequence ID" value="AEV67600.1"/>
    <property type="molecule type" value="Genomic_DNA"/>
</dbReference>
<gene>
    <name evidence="1" type="ordered locus">Clocl_0922</name>
</gene>
<protein>
    <submittedName>
        <fullName evidence="1">Uncharacterized protein</fullName>
    </submittedName>
</protein>
<dbReference type="Proteomes" id="UP000005435">
    <property type="component" value="Chromosome"/>
</dbReference>
<reference evidence="1 2" key="2">
    <citation type="journal article" date="2012" name="Stand. Genomic Sci.">
        <title>Complete Genome Sequence of Clostridium clariflavum DSM 19732.</title>
        <authorList>
            <person name="Izquierdo J.A."/>
            <person name="Goodwin L."/>
            <person name="Davenport K.W."/>
            <person name="Teshima H."/>
            <person name="Bruce D."/>
            <person name="Detter C."/>
            <person name="Tapia R."/>
            <person name="Han S."/>
            <person name="Land M."/>
            <person name="Hauser L."/>
            <person name="Jeffries C.D."/>
            <person name="Han J."/>
            <person name="Pitluck S."/>
            <person name="Nolan M."/>
            <person name="Chen A."/>
            <person name="Huntemann M."/>
            <person name="Mavromatis K."/>
            <person name="Mikhailova N."/>
            <person name="Liolios K."/>
            <person name="Woyke T."/>
            <person name="Lynd L.R."/>
        </authorList>
    </citation>
    <scope>NUCLEOTIDE SEQUENCE [LARGE SCALE GENOMIC DNA]</scope>
    <source>
        <strain evidence="2">DSM 19732 / NBRC 101661 / EBR45</strain>
    </source>
</reference>
<sequence length="148" mass="17703">MAFINEKISEADKEIFNSYGFKSVFTNDPIEPWEWTIDRERDIFLVALEGRGYYDSEIPLFYALVWQKRVIKIEAYRKSIGDFFTGTEMYWRITKIEAPMFFFNQKDELIELIKEAFDAHGSLGRRDIVTKVNFDYIAEPYFIMEMNK</sequence>
<evidence type="ECO:0000313" key="2">
    <source>
        <dbReference type="Proteomes" id="UP000005435"/>
    </source>
</evidence>
<keyword evidence="2" id="KW-1185">Reference proteome</keyword>
<name>G8LWH4_ACECE</name>
<proteinExistence type="predicted"/>